<name>A0A846J3U2_CLOBO</name>
<gene>
    <name evidence="1" type="ORF">FC871_05515</name>
</gene>
<accession>A0A846J3U2</accession>
<evidence type="ECO:0000313" key="1">
    <source>
        <dbReference type="EMBL" id="NFJ07951.1"/>
    </source>
</evidence>
<sequence>MSIFNTFIPIFPEYKAKGFYVDYSKTYCYNIKVLKYPSTVKAILCKIDEEAMKTSKEFLTTYSLDNTKWKIFIGGGIEIRT</sequence>
<reference evidence="1 2" key="1">
    <citation type="submission" date="2019-04" db="EMBL/GenBank/DDBJ databases">
        <title>Genome sequencing of Clostridium botulinum Groups I-IV and Clostridium butyricum.</title>
        <authorList>
            <person name="Brunt J."/>
            <person name="Van Vliet A.H.M."/>
            <person name="Stringer S.C."/>
            <person name="Carter A.T."/>
            <person name="Peck M.W."/>
        </authorList>
    </citation>
    <scope>NUCLEOTIDE SEQUENCE [LARGE SCALE GENOMIC DNA]</scope>
    <source>
        <strain evidence="1 2">Colworth BL30</strain>
    </source>
</reference>
<proteinExistence type="predicted"/>
<protein>
    <submittedName>
        <fullName evidence="1">Spermidine synthase</fullName>
    </submittedName>
</protein>
<dbReference type="EMBL" id="SWQE01000002">
    <property type="protein sequence ID" value="NFJ07951.1"/>
    <property type="molecule type" value="Genomic_DNA"/>
</dbReference>
<dbReference type="AlphaFoldDB" id="A0A846J3U2"/>
<dbReference type="Proteomes" id="UP000480039">
    <property type="component" value="Unassembled WGS sequence"/>
</dbReference>
<organism evidence="1 2">
    <name type="scientific">Clostridium botulinum</name>
    <dbReference type="NCBI Taxonomy" id="1491"/>
    <lineage>
        <taxon>Bacteria</taxon>
        <taxon>Bacillati</taxon>
        <taxon>Bacillota</taxon>
        <taxon>Clostridia</taxon>
        <taxon>Eubacteriales</taxon>
        <taxon>Clostridiaceae</taxon>
        <taxon>Clostridium</taxon>
    </lineage>
</organism>
<comment type="caution">
    <text evidence="1">The sequence shown here is derived from an EMBL/GenBank/DDBJ whole genome shotgun (WGS) entry which is preliminary data.</text>
</comment>
<evidence type="ECO:0000313" key="2">
    <source>
        <dbReference type="Proteomes" id="UP000480039"/>
    </source>
</evidence>